<evidence type="ECO:0000256" key="3">
    <source>
        <dbReference type="ARBA" id="ARBA00007433"/>
    </source>
</evidence>
<feature type="compositionally biased region" description="Acidic residues" evidence="8">
    <location>
        <begin position="297"/>
        <end position="311"/>
    </location>
</feature>
<dbReference type="eggNOG" id="KOG2917">
    <property type="taxonomic scope" value="Eukaryota"/>
</dbReference>
<dbReference type="Gene3D" id="3.30.1250.10">
    <property type="entry name" value="Ribosome maturation protein SBDS, N-terminal domain"/>
    <property type="match status" value="1"/>
</dbReference>
<dbReference type="PANTHER" id="PTHR10927">
    <property type="entry name" value="RIBOSOME MATURATION PROTEIN SBDS"/>
    <property type="match status" value="1"/>
</dbReference>
<protein>
    <submittedName>
        <fullName evidence="11">Ribosome maturation protein SBDS protein</fullName>
    </submittedName>
</protein>
<evidence type="ECO:0000256" key="6">
    <source>
        <dbReference type="ARBA" id="ARBA00023242"/>
    </source>
</evidence>
<evidence type="ECO:0000259" key="10">
    <source>
        <dbReference type="Pfam" id="PF09377"/>
    </source>
</evidence>
<evidence type="ECO:0000313" key="12">
    <source>
        <dbReference type="Proteomes" id="UP000009168"/>
    </source>
</evidence>
<gene>
    <name evidence="11" type="ORF">TTHERM_00148760</name>
</gene>
<evidence type="ECO:0000256" key="2">
    <source>
        <dbReference type="ARBA" id="ARBA00004496"/>
    </source>
</evidence>
<dbReference type="FunCoup" id="I7ML66">
    <property type="interactions" value="28"/>
</dbReference>
<reference evidence="12" key="1">
    <citation type="journal article" date="2006" name="PLoS Biol.">
        <title>Macronuclear genome sequence of the ciliate Tetrahymena thermophila, a model eukaryote.</title>
        <authorList>
            <person name="Eisen J.A."/>
            <person name="Coyne R.S."/>
            <person name="Wu M."/>
            <person name="Wu D."/>
            <person name="Thiagarajan M."/>
            <person name="Wortman J.R."/>
            <person name="Badger J.H."/>
            <person name="Ren Q."/>
            <person name="Amedeo P."/>
            <person name="Jones K.M."/>
            <person name="Tallon L.J."/>
            <person name="Delcher A.L."/>
            <person name="Salzberg S.L."/>
            <person name="Silva J.C."/>
            <person name="Haas B.J."/>
            <person name="Majoros W.H."/>
            <person name="Farzad M."/>
            <person name="Carlton J.M."/>
            <person name="Smith R.K. Jr."/>
            <person name="Garg J."/>
            <person name="Pearlman R.E."/>
            <person name="Karrer K.M."/>
            <person name="Sun L."/>
            <person name="Manning G."/>
            <person name="Elde N.C."/>
            <person name="Turkewitz A.P."/>
            <person name="Asai D.J."/>
            <person name="Wilkes D.E."/>
            <person name="Wang Y."/>
            <person name="Cai H."/>
            <person name="Collins K."/>
            <person name="Stewart B.A."/>
            <person name="Lee S.R."/>
            <person name="Wilamowska K."/>
            <person name="Weinberg Z."/>
            <person name="Ruzzo W.L."/>
            <person name="Wloga D."/>
            <person name="Gaertig J."/>
            <person name="Frankel J."/>
            <person name="Tsao C.-C."/>
            <person name="Gorovsky M.A."/>
            <person name="Keeling P.J."/>
            <person name="Waller R.F."/>
            <person name="Patron N.J."/>
            <person name="Cherry J.M."/>
            <person name="Stover N.A."/>
            <person name="Krieger C.J."/>
            <person name="del Toro C."/>
            <person name="Ryder H.F."/>
            <person name="Williamson S.C."/>
            <person name="Barbeau R.A."/>
            <person name="Hamilton E.P."/>
            <person name="Orias E."/>
        </authorList>
    </citation>
    <scope>NUCLEOTIDE SEQUENCE [LARGE SCALE GENOMIC DNA]</scope>
    <source>
        <strain evidence="12">SB210</strain>
    </source>
</reference>
<evidence type="ECO:0000256" key="4">
    <source>
        <dbReference type="ARBA" id="ARBA00022490"/>
    </source>
</evidence>
<dbReference type="PANTHER" id="PTHR10927:SF1">
    <property type="entry name" value="RIBOSOME MATURATION PROTEIN SBDS"/>
    <property type="match status" value="1"/>
</dbReference>
<keyword evidence="5" id="KW-0690">Ribosome biogenesis</keyword>
<dbReference type="EMBL" id="GG662603">
    <property type="protein sequence ID" value="EAS01266.1"/>
    <property type="molecule type" value="Genomic_DNA"/>
</dbReference>
<dbReference type="Proteomes" id="UP000009168">
    <property type="component" value="Unassembled WGS sequence"/>
</dbReference>
<feature type="domain" description="Ribosome maturation protein SDO1/SBDS central" evidence="10">
    <location>
        <begin position="107"/>
        <end position="168"/>
    </location>
</feature>
<dbReference type="HOGENOM" id="CLU_043216_0_0_1"/>
<accession>I7ML66</accession>
<feature type="compositionally biased region" description="Basic and acidic residues" evidence="8">
    <location>
        <begin position="282"/>
        <end position="296"/>
    </location>
</feature>
<dbReference type="GO" id="GO:0005634">
    <property type="term" value="C:nucleus"/>
    <property type="evidence" value="ECO:0007669"/>
    <property type="project" value="UniProtKB-SubCell"/>
</dbReference>
<dbReference type="InParanoid" id="I7ML66"/>
<sequence>MFQPTGIIKMTNVAFIKYKINNKKFEIACYKNKAINWRNGVEKDIGEVLQFEEVYTNASHGTIAKKQDLQTYFGDMKKLDIIKLILEKGELQVGEKEREVQLSSLQNDIINIVCEKCVHPDSQRKFSIDQMQKAIKSINFKIKPDQPAKKQALECIRLLCKKFYMQRAEMLISINLPSIDKNNLLSYFKELEIEESSIKKTVNKDKNRVELVVSIEPSKFRSISTIAKEELKDCIIEVISNVITNDQTQEIEQAGSVNLVIREDWKDDEADQDKKKDKKDKKKESKNEDKEQKKESDDDEEEQKFDDFDDDDKGKKKKKKKKNPQLDMRMQLEKEREFAAQQQKLEELNRVKQQLLEQEEKQKKPQTAEKTNTNSKTEEIINKGSKKCTSCKEAYFETNEEYRAHFKSDWHVFNVKRKAASEAILSEIEYKTHMLDINFQ</sequence>
<organism evidence="11 12">
    <name type="scientific">Tetrahymena thermophila (strain SB210)</name>
    <dbReference type="NCBI Taxonomy" id="312017"/>
    <lineage>
        <taxon>Eukaryota</taxon>
        <taxon>Sar</taxon>
        <taxon>Alveolata</taxon>
        <taxon>Ciliophora</taxon>
        <taxon>Intramacronucleata</taxon>
        <taxon>Oligohymenophorea</taxon>
        <taxon>Hymenostomatida</taxon>
        <taxon>Tetrahymenina</taxon>
        <taxon>Tetrahymenidae</taxon>
        <taxon>Tetrahymena</taxon>
    </lineage>
</organism>
<dbReference type="OrthoDB" id="10253092at2759"/>
<dbReference type="Gene3D" id="1.10.10.900">
    <property type="entry name" value="SBDS protein C-terminal domain, subdomain 1"/>
    <property type="match status" value="1"/>
</dbReference>
<comment type="subcellular location">
    <subcellularLocation>
        <location evidence="2">Cytoplasm</location>
    </subcellularLocation>
    <subcellularLocation>
        <location evidence="1">Nucleus</location>
    </subcellularLocation>
</comment>
<feature type="region of interest" description="Disordered" evidence="8">
    <location>
        <begin position="268"/>
        <end position="330"/>
    </location>
</feature>
<dbReference type="SUPFAM" id="SSF89895">
    <property type="entry name" value="FYSH domain"/>
    <property type="match status" value="1"/>
</dbReference>
<dbReference type="InterPro" id="IPR019783">
    <property type="entry name" value="SDO1/SBDS_N"/>
</dbReference>
<dbReference type="GO" id="GO:0042256">
    <property type="term" value="P:cytosolic ribosome assembly"/>
    <property type="evidence" value="ECO:0007669"/>
    <property type="project" value="InterPro"/>
</dbReference>
<dbReference type="InterPro" id="IPR018978">
    <property type="entry name" value="SDO1/SBDS_central"/>
</dbReference>
<evidence type="ECO:0000256" key="1">
    <source>
        <dbReference type="ARBA" id="ARBA00004123"/>
    </source>
</evidence>
<keyword evidence="6" id="KW-0539">Nucleus</keyword>
<dbReference type="RefSeq" id="XP_001021511.1">
    <property type="nucleotide sequence ID" value="XM_001021511.3"/>
</dbReference>
<proteinExistence type="inferred from homology"/>
<feature type="domain" description="Ribosome maturation protein SDO1/SBDS N-terminal" evidence="9">
    <location>
        <begin position="12"/>
        <end position="98"/>
    </location>
</feature>
<dbReference type="Pfam" id="PF09377">
    <property type="entry name" value="SBDS_domain_II"/>
    <property type="match status" value="1"/>
</dbReference>
<evidence type="ECO:0000256" key="5">
    <source>
        <dbReference type="ARBA" id="ARBA00022517"/>
    </source>
</evidence>
<dbReference type="AlphaFoldDB" id="I7ML66"/>
<comment type="similarity">
    <text evidence="3">Belongs to the SDO1/SBDS family.</text>
</comment>
<name>I7ML66_TETTS</name>
<dbReference type="InterPro" id="IPR002140">
    <property type="entry name" value="Sdo1/SBDS"/>
</dbReference>
<dbReference type="KEGG" id="tet:TTHERM_00148760"/>
<dbReference type="InterPro" id="IPR036786">
    <property type="entry name" value="Ribosome_mat_SBDS_N_sf"/>
</dbReference>
<feature type="region of interest" description="Disordered" evidence="8">
    <location>
        <begin position="351"/>
        <end position="378"/>
    </location>
</feature>
<dbReference type="GO" id="GO:0005737">
    <property type="term" value="C:cytoplasm"/>
    <property type="evidence" value="ECO:0007669"/>
    <property type="project" value="UniProtKB-SubCell"/>
</dbReference>
<dbReference type="InterPro" id="IPR039100">
    <property type="entry name" value="Sdo1/SBDS-like"/>
</dbReference>
<evidence type="ECO:0000256" key="7">
    <source>
        <dbReference type="ARBA" id="ARBA00049708"/>
    </source>
</evidence>
<dbReference type="Pfam" id="PF01172">
    <property type="entry name" value="SBDS_N"/>
    <property type="match status" value="1"/>
</dbReference>
<dbReference type="STRING" id="312017.I7ML66"/>
<evidence type="ECO:0000313" key="11">
    <source>
        <dbReference type="EMBL" id="EAS01266.1"/>
    </source>
</evidence>
<comment type="subunit">
    <text evidence="7">Associates with the 60S ribosomal subunit.</text>
</comment>
<evidence type="ECO:0000256" key="8">
    <source>
        <dbReference type="SAM" id="MobiDB-lite"/>
    </source>
</evidence>
<dbReference type="InterPro" id="IPR037188">
    <property type="entry name" value="Sdo1/SBDS_central_sf"/>
</dbReference>
<dbReference type="NCBIfam" id="TIGR00291">
    <property type="entry name" value="RNA_SBDS"/>
    <property type="match status" value="1"/>
</dbReference>
<dbReference type="GeneID" id="7823729"/>
<keyword evidence="4" id="KW-0963">Cytoplasm</keyword>
<evidence type="ECO:0000259" key="9">
    <source>
        <dbReference type="Pfam" id="PF01172"/>
    </source>
</evidence>
<feature type="compositionally biased region" description="Basic and acidic residues" evidence="8">
    <location>
        <begin position="358"/>
        <end position="367"/>
    </location>
</feature>
<dbReference type="SUPFAM" id="SSF109728">
    <property type="entry name" value="Hypothetical protein AF0491, middle domain"/>
    <property type="match status" value="1"/>
</dbReference>
<dbReference type="OMA" id="YRECDSF"/>
<keyword evidence="12" id="KW-1185">Reference proteome</keyword>